<evidence type="ECO:0000313" key="3">
    <source>
        <dbReference type="Proteomes" id="UP001162480"/>
    </source>
</evidence>
<feature type="region of interest" description="Disordered" evidence="1">
    <location>
        <begin position="354"/>
        <end position="408"/>
    </location>
</feature>
<proteinExistence type="predicted"/>
<feature type="compositionally biased region" description="Basic and acidic residues" evidence="1">
    <location>
        <begin position="399"/>
        <end position="408"/>
    </location>
</feature>
<evidence type="ECO:0000313" key="2">
    <source>
        <dbReference type="EMBL" id="CAI9735839.1"/>
    </source>
</evidence>
<gene>
    <name evidence="2" type="ORF">OCTVUL_1B012179</name>
</gene>
<protein>
    <submittedName>
        <fullName evidence="2">Uncharacterized protein</fullName>
    </submittedName>
</protein>
<sequence>MNTYYSSNYDYSNGEFVLAADHCTEIAKESCHDAMKAYPHLSNNSDYCSKESRVKKFNIEALQDPKARVAFQQRLQFNLQNKTPNHLVEENWSHLKETIITACEETIGRKKRKHPDWFDDNDEALKELIDQKRKAFISSQHDPKSATKRESFKKCKAAVQKTTRSLKNQWWGHKSREIQQLADVNDTRVFFKATKEIYGPSTRGQAPLKSKEGANILIRNTEIGDRWREHFDDLLSQKATIDKSIHDMIPKEAKDNSQARIPSLEEVKIAITAMKNNKAAGPEGIPAEIYTLGGTPSQERHTANSYSIWRTRNQDSRPYLDENKLANVRRDIFRNNRLTDSEISAIKHATENDINIRHKGNEESDEQYSPPRGLIERLPSDQSTQRPEDTRNSIVPVKDSQENEKTTVTEDLAFAEEHRESMAEMRQKILNTLEVVRHTRPHWDESKNLQKYD</sequence>
<keyword evidence="3" id="KW-1185">Reference proteome</keyword>
<dbReference type="Proteomes" id="UP001162480">
    <property type="component" value="Chromosome 18"/>
</dbReference>
<name>A0AA36BKP8_OCTVU</name>
<organism evidence="2 3">
    <name type="scientific">Octopus vulgaris</name>
    <name type="common">Common octopus</name>
    <dbReference type="NCBI Taxonomy" id="6645"/>
    <lineage>
        <taxon>Eukaryota</taxon>
        <taxon>Metazoa</taxon>
        <taxon>Spiralia</taxon>
        <taxon>Lophotrochozoa</taxon>
        <taxon>Mollusca</taxon>
        <taxon>Cephalopoda</taxon>
        <taxon>Coleoidea</taxon>
        <taxon>Octopodiformes</taxon>
        <taxon>Octopoda</taxon>
        <taxon>Incirrata</taxon>
        <taxon>Octopodidae</taxon>
        <taxon>Octopus</taxon>
    </lineage>
</organism>
<reference evidence="2" key="1">
    <citation type="submission" date="2023-08" db="EMBL/GenBank/DDBJ databases">
        <authorList>
            <person name="Alioto T."/>
            <person name="Alioto T."/>
            <person name="Gomez Garrido J."/>
        </authorList>
    </citation>
    <scope>NUCLEOTIDE SEQUENCE</scope>
</reference>
<dbReference type="AlphaFoldDB" id="A0AA36BKP8"/>
<dbReference type="EMBL" id="OX597831">
    <property type="protein sequence ID" value="CAI9735839.1"/>
    <property type="molecule type" value="Genomic_DNA"/>
</dbReference>
<evidence type="ECO:0000256" key="1">
    <source>
        <dbReference type="SAM" id="MobiDB-lite"/>
    </source>
</evidence>
<accession>A0AA36BKP8</accession>